<dbReference type="PANTHER" id="PTHR35391:SF7">
    <property type="entry name" value="C2H2-TYPE DOMAIN-CONTAINING PROTEIN"/>
    <property type="match status" value="1"/>
</dbReference>
<feature type="compositionally biased region" description="Polar residues" evidence="1">
    <location>
        <begin position="402"/>
        <end position="417"/>
    </location>
</feature>
<feature type="region of interest" description="Disordered" evidence="1">
    <location>
        <begin position="393"/>
        <end position="417"/>
    </location>
</feature>
<reference evidence="3" key="1">
    <citation type="journal article" date="2020" name="Stud. Mycol.">
        <title>101 Dothideomycetes genomes: a test case for predicting lifestyles and emergence of pathogens.</title>
        <authorList>
            <person name="Haridas S."/>
            <person name="Albert R."/>
            <person name="Binder M."/>
            <person name="Bloem J."/>
            <person name="Labutti K."/>
            <person name="Salamov A."/>
            <person name="Andreopoulos B."/>
            <person name="Baker S."/>
            <person name="Barry K."/>
            <person name="Bills G."/>
            <person name="Bluhm B."/>
            <person name="Cannon C."/>
            <person name="Castanera R."/>
            <person name="Culley D."/>
            <person name="Daum C."/>
            <person name="Ezra D."/>
            <person name="Gonzalez J."/>
            <person name="Henrissat B."/>
            <person name="Kuo A."/>
            <person name="Liang C."/>
            <person name="Lipzen A."/>
            <person name="Lutzoni F."/>
            <person name="Magnuson J."/>
            <person name="Mondo S."/>
            <person name="Nolan M."/>
            <person name="Ohm R."/>
            <person name="Pangilinan J."/>
            <person name="Park H.-J."/>
            <person name="Ramirez L."/>
            <person name="Alfaro M."/>
            <person name="Sun H."/>
            <person name="Tritt A."/>
            <person name="Yoshinaga Y."/>
            <person name="Zwiers L.-H."/>
            <person name="Turgeon B."/>
            <person name="Goodwin S."/>
            <person name="Spatafora J."/>
            <person name="Crous P."/>
            <person name="Grigoriev I."/>
        </authorList>
    </citation>
    <scope>NUCLEOTIDE SEQUENCE</scope>
    <source>
        <strain evidence="3">CBS 627.86</strain>
    </source>
</reference>
<feature type="compositionally biased region" description="Basic and acidic residues" evidence="1">
    <location>
        <begin position="1200"/>
        <end position="1210"/>
    </location>
</feature>
<dbReference type="SUPFAM" id="SSF56112">
    <property type="entry name" value="Protein kinase-like (PK-like)"/>
    <property type="match status" value="1"/>
</dbReference>
<dbReference type="Pfam" id="PF00069">
    <property type="entry name" value="Pkinase"/>
    <property type="match status" value="1"/>
</dbReference>
<dbReference type="PROSITE" id="PS50011">
    <property type="entry name" value="PROTEIN_KINASE_DOM"/>
    <property type="match status" value="1"/>
</dbReference>
<sequence>MAEQDLENNDIIYKATEACLVLLESLGKRADSSTTLQVEKTDGDLSQDPPFLEDMARSFNIWINYTGALADPSRCLDFRLKDHDDIRDMILELLQMLERNLEYVQIGDADPKSASEAITAMQQTLEELHFLANAIRRSSVRSQNFALSSASAKSGDPFFENSAVLIVRNTFRAARRSLCKQIGVSLAVRRTRLVRQARHEERLSTRRQTTQEPALEVQLPGDPIDNTESSPSKTRPVLVTAKVRDFQTRSVDTMSLLDASVARRHIQRGPTLSTISMGSSVRLSSRTYPPMPSFSDGDEYCQCPYCGRRLPTKKMKESTFWSEHLDEDIQPYVCLSEECIAPLLFFASMKQWIDHMSSMHSNDWNRKIHMSTWYCDIGHAKIPFNDLEGLEGFTTHMKNPESHPNQQPPSASQLDTLSRTKQEVLEREKLYVCPLCECVPDKLKPVNQDTIDEKVLHELHKHIASHIKDLAPLSLPGIDATDECGDAVSEADDQERGRWLKEGEKISYPSGFDEEMRALSCSFSSGGSPHILLPEEAIEEMEGDIPTTAYEASEVSAPPTGSWDFVFKSPEVQAKQRAYPSLDNDQTIIRFRAVRNATNARRLPQTSTVHPGNTYKTPVSPDRGAEALTWKFIKTNMVHSKRRAHMFLPEGILAELVNKETVSAVVESLGWVDENKEDVVAWICKEARKIFAVLVFMNQPHLIDHFHNCRFGDDKLPVTFTEATTNAETISTNSGQLALSNTPFSDDIWDENLEIARDDFIYEQQWYFLSPIFREDQFHYTFHENIRLPFIDDGPRSYKKSNFSVVEEWRIHRDHFHVESRIGLTNTTTDNPTVAVKEMKRLSLNESEFLSTVDNEVKVLEMLRRENHIHLIRAIAYYTWRKRHFLMFPWAGLGSLRDFWKDNPQSLTPVYLEWVFRQLCGLADGMERLHNAAGDAVWRHGDLKPENILCFENAGISGNSHAGPCNLVITDVGLTSVHHRVTEARKDATRHQSGTIMYEPPETELHKTEPRSRRYDLWSLGCIYLEFTIWLLYGSEELERFRRDLGEERRFYSIKGAQKAASSTPQLHDKVQRWVDWMRDDDRCSQYSAVRHLIELIVTRLLVPEVGGNIASSSDGQWTLLGEPPSAHSKDSLPTIPRIVRVSTSCRYFEFSDSSLYGNRATTMELNEKMQQIYHDATSKENNRIEWIDWDAPYLSIRKGPPEREGHTLRPSDPQLAARSG</sequence>
<dbReference type="AlphaFoldDB" id="A0A6A5YGA8"/>
<evidence type="ECO:0000256" key="1">
    <source>
        <dbReference type="SAM" id="MobiDB-lite"/>
    </source>
</evidence>
<protein>
    <recommendedName>
        <fullName evidence="2">Protein kinase domain-containing protein</fullName>
    </recommendedName>
</protein>
<dbReference type="EMBL" id="ML977366">
    <property type="protein sequence ID" value="KAF2106156.1"/>
    <property type="molecule type" value="Genomic_DNA"/>
</dbReference>
<accession>A0A6A5YGA8</accession>
<evidence type="ECO:0000313" key="3">
    <source>
        <dbReference type="EMBL" id="KAF2106156.1"/>
    </source>
</evidence>
<feature type="domain" description="Protein kinase" evidence="2">
    <location>
        <begin position="792"/>
        <end position="1095"/>
    </location>
</feature>
<gene>
    <name evidence="3" type="ORF">BDV96DRAFT_607675</name>
</gene>
<dbReference type="Gene3D" id="1.10.510.10">
    <property type="entry name" value="Transferase(Phosphotransferase) domain 1"/>
    <property type="match status" value="1"/>
</dbReference>
<dbReference type="PANTHER" id="PTHR35391">
    <property type="entry name" value="C2H2-TYPE DOMAIN-CONTAINING PROTEIN-RELATED"/>
    <property type="match status" value="1"/>
</dbReference>
<dbReference type="GO" id="GO:0005524">
    <property type="term" value="F:ATP binding"/>
    <property type="evidence" value="ECO:0007669"/>
    <property type="project" value="InterPro"/>
</dbReference>
<proteinExistence type="predicted"/>
<dbReference type="OrthoDB" id="4062651at2759"/>
<evidence type="ECO:0000313" key="4">
    <source>
        <dbReference type="Proteomes" id="UP000799770"/>
    </source>
</evidence>
<feature type="region of interest" description="Disordered" evidence="1">
    <location>
        <begin position="1199"/>
        <end position="1221"/>
    </location>
</feature>
<dbReference type="InterPro" id="IPR011009">
    <property type="entry name" value="Kinase-like_dom_sf"/>
</dbReference>
<dbReference type="CDD" id="cd00180">
    <property type="entry name" value="PKc"/>
    <property type="match status" value="1"/>
</dbReference>
<organism evidence="3 4">
    <name type="scientific">Lophiotrema nucula</name>
    <dbReference type="NCBI Taxonomy" id="690887"/>
    <lineage>
        <taxon>Eukaryota</taxon>
        <taxon>Fungi</taxon>
        <taxon>Dikarya</taxon>
        <taxon>Ascomycota</taxon>
        <taxon>Pezizomycotina</taxon>
        <taxon>Dothideomycetes</taxon>
        <taxon>Pleosporomycetidae</taxon>
        <taxon>Pleosporales</taxon>
        <taxon>Lophiotremataceae</taxon>
        <taxon>Lophiotrema</taxon>
    </lineage>
</organism>
<dbReference type="InterPro" id="IPR000719">
    <property type="entry name" value="Prot_kinase_dom"/>
</dbReference>
<dbReference type="SMART" id="SM00220">
    <property type="entry name" value="S_TKc"/>
    <property type="match status" value="1"/>
</dbReference>
<evidence type="ECO:0000259" key="2">
    <source>
        <dbReference type="PROSITE" id="PS50011"/>
    </source>
</evidence>
<keyword evidence="4" id="KW-1185">Reference proteome</keyword>
<name>A0A6A5YGA8_9PLEO</name>
<dbReference type="GO" id="GO:0004672">
    <property type="term" value="F:protein kinase activity"/>
    <property type="evidence" value="ECO:0007669"/>
    <property type="project" value="InterPro"/>
</dbReference>
<dbReference type="Proteomes" id="UP000799770">
    <property type="component" value="Unassembled WGS sequence"/>
</dbReference>